<evidence type="ECO:0000256" key="1">
    <source>
        <dbReference type="SAM" id="MobiDB-lite"/>
    </source>
</evidence>
<dbReference type="EMBL" id="BRXZ01007960">
    <property type="protein sequence ID" value="GMI36957.1"/>
    <property type="molecule type" value="Genomic_DNA"/>
</dbReference>
<comment type="caution">
    <text evidence="2">The sequence shown here is derived from an EMBL/GenBank/DDBJ whole genome shotgun (WGS) entry which is preliminary data.</text>
</comment>
<dbReference type="Proteomes" id="UP001165082">
    <property type="component" value="Unassembled WGS sequence"/>
</dbReference>
<proteinExistence type="predicted"/>
<protein>
    <submittedName>
        <fullName evidence="2">Uncharacterized protein</fullName>
    </submittedName>
</protein>
<evidence type="ECO:0000313" key="2">
    <source>
        <dbReference type="EMBL" id="GMI36957.1"/>
    </source>
</evidence>
<feature type="region of interest" description="Disordered" evidence="1">
    <location>
        <begin position="82"/>
        <end position="107"/>
    </location>
</feature>
<feature type="region of interest" description="Disordered" evidence="1">
    <location>
        <begin position="42"/>
        <end position="64"/>
    </location>
</feature>
<evidence type="ECO:0000313" key="3">
    <source>
        <dbReference type="Proteomes" id="UP001165082"/>
    </source>
</evidence>
<reference evidence="2" key="1">
    <citation type="submission" date="2022-07" db="EMBL/GenBank/DDBJ databases">
        <title>Genome analysis of Parmales, a sister group of diatoms, reveals the evolutionary specialization of diatoms from phago-mixotrophs to photoautotrophs.</title>
        <authorList>
            <person name="Ban H."/>
            <person name="Sato S."/>
            <person name="Yoshikawa S."/>
            <person name="Kazumasa Y."/>
            <person name="Nakamura Y."/>
            <person name="Ichinomiya M."/>
            <person name="Saitoh K."/>
            <person name="Sato N."/>
            <person name="Blanc-Mathieu R."/>
            <person name="Endo H."/>
            <person name="Kuwata A."/>
            <person name="Ogata H."/>
        </authorList>
    </citation>
    <scope>NUCLEOTIDE SEQUENCE</scope>
</reference>
<gene>
    <name evidence="2" type="ORF">TrRE_jg7145</name>
</gene>
<organism evidence="2 3">
    <name type="scientific">Triparma retinervis</name>
    <dbReference type="NCBI Taxonomy" id="2557542"/>
    <lineage>
        <taxon>Eukaryota</taxon>
        <taxon>Sar</taxon>
        <taxon>Stramenopiles</taxon>
        <taxon>Ochrophyta</taxon>
        <taxon>Bolidophyceae</taxon>
        <taxon>Parmales</taxon>
        <taxon>Triparmaceae</taxon>
        <taxon>Triparma</taxon>
    </lineage>
</organism>
<sequence length="129" mass="14154">MTTMFASASCFAFLSVHDDKGVFTYIDGDDMDSLEAIEALGGDPGFWDPPEESSLKKKEGVGAERDSKEDLKLDDFAIPTFMKDGGGGEEIEWSPTMGLGPKPDKPVEVDKMEEGWEWDGIVDEGAYFD</sequence>
<feature type="compositionally biased region" description="Basic and acidic residues" evidence="1">
    <location>
        <begin position="53"/>
        <end position="64"/>
    </location>
</feature>
<accession>A0A9W7G7Y1</accession>
<keyword evidence="3" id="KW-1185">Reference proteome</keyword>
<dbReference type="AlphaFoldDB" id="A0A9W7G7Y1"/>
<dbReference type="OrthoDB" id="202883at2759"/>
<name>A0A9W7G7Y1_9STRA</name>